<dbReference type="Proteomes" id="UP001589738">
    <property type="component" value="Unassembled WGS sequence"/>
</dbReference>
<dbReference type="Gene3D" id="3.30.360.10">
    <property type="entry name" value="Dihydrodipicolinate Reductase, domain 2"/>
    <property type="match status" value="1"/>
</dbReference>
<dbReference type="SUPFAM" id="SSF55347">
    <property type="entry name" value="Glyceraldehyde-3-phosphate dehydrogenase-like, C-terminal domain"/>
    <property type="match status" value="1"/>
</dbReference>
<dbReference type="InterPro" id="IPR036291">
    <property type="entry name" value="NAD(P)-bd_dom_sf"/>
</dbReference>
<feature type="domain" description="Gfo/Idh/MocA-like oxidoreductase N-terminal" evidence="1">
    <location>
        <begin position="1"/>
        <end position="114"/>
    </location>
</feature>
<dbReference type="PANTHER" id="PTHR43708">
    <property type="entry name" value="CONSERVED EXPRESSED OXIDOREDUCTASE (EUROFUNG)"/>
    <property type="match status" value="1"/>
</dbReference>
<reference evidence="3 4" key="1">
    <citation type="submission" date="2024-09" db="EMBL/GenBank/DDBJ databases">
        <authorList>
            <person name="Sun Q."/>
            <person name="Mori K."/>
        </authorList>
    </citation>
    <scope>NUCLEOTIDE SEQUENCE [LARGE SCALE GENOMIC DNA]</scope>
    <source>
        <strain evidence="3 4">CGMCC 1.9126</strain>
    </source>
</reference>
<evidence type="ECO:0000259" key="2">
    <source>
        <dbReference type="Pfam" id="PF21378"/>
    </source>
</evidence>
<dbReference type="SUPFAM" id="SSF51735">
    <property type="entry name" value="NAD(P)-binding Rossmann-fold domains"/>
    <property type="match status" value="1"/>
</dbReference>
<dbReference type="RefSeq" id="WP_340906212.1">
    <property type="nucleotide sequence ID" value="NZ_JBHLUU010000127.1"/>
</dbReference>
<sequence length="299" mass="33662">MVGLGNIAQKAYLPILTRETDWEFVGAFTPNKEKRGLICKQYRIEDFSSVHSVADACDAVFVHSSTATHFDIISTLLLKGKHVYVDKPLAATLDQAEKLVELQQTTGCKLMVGFNRRFAPMYVKAKEQSKEFAWARFEKHRANSVGPHDVEFTMLDDYLHLVDTVRWLADGDLTLQHGALHKNEKNEMVFGQHTFSRKDGIQLTTAMHRNAGSGLEQLELVTNGAIIRVKNMNVTEKEASDTISTSYPGSWDSTLKQRGFEDAIHHFIHCVDHDITPSVDGEEALKSQQLVMKLVNPHL</sequence>
<protein>
    <submittedName>
        <fullName evidence="3">Gfo/Idh/MocA family protein</fullName>
    </submittedName>
</protein>
<dbReference type="Pfam" id="PF21378">
    <property type="entry name" value="YceM-like_C"/>
    <property type="match status" value="1"/>
</dbReference>
<organism evidence="3 4">
    <name type="scientific">Robertmurraya beringensis</name>
    <dbReference type="NCBI Taxonomy" id="641660"/>
    <lineage>
        <taxon>Bacteria</taxon>
        <taxon>Bacillati</taxon>
        <taxon>Bacillota</taxon>
        <taxon>Bacilli</taxon>
        <taxon>Bacillales</taxon>
        <taxon>Bacillaceae</taxon>
        <taxon>Robertmurraya</taxon>
    </lineage>
</organism>
<dbReference type="InterPro" id="IPR048477">
    <property type="entry name" value="YceM-like_C"/>
</dbReference>
<evidence type="ECO:0000259" key="1">
    <source>
        <dbReference type="Pfam" id="PF01408"/>
    </source>
</evidence>
<dbReference type="InterPro" id="IPR051317">
    <property type="entry name" value="Gfo/Idh/MocA_oxidoreduct"/>
</dbReference>
<dbReference type="Pfam" id="PF01408">
    <property type="entry name" value="GFO_IDH_MocA"/>
    <property type="match status" value="1"/>
</dbReference>
<name>A0ABV6KXU4_9BACI</name>
<evidence type="ECO:0000313" key="4">
    <source>
        <dbReference type="Proteomes" id="UP001589738"/>
    </source>
</evidence>
<dbReference type="Gene3D" id="3.40.50.720">
    <property type="entry name" value="NAD(P)-binding Rossmann-like Domain"/>
    <property type="match status" value="1"/>
</dbReference>
<keyword evidence="4" id="KW-1185">Reference proteome</keyword>
<dbReference type="EMBL" id="JBHLUU010000127">
    <property type="protein sequence ID" value="MFC0478147.1"/>
    <property type="molecule type" value="Genomic_DNA"/>
</dbReference>
<accession>A0ABV6KXU4</accession>
<dbReference type="PANTHER" id="PTHR43708:SF4">
    <property type="entry name" value="OXIDOREDUCTASE YCEM-RELATED"/>
    <property type="match status" value="1"/>
</dbReference>
<gene>
    <name evidence="3" type="ORF">ACFFHF_23440</name>
</gene>
<dbReference type="InterPro" id="IPR000683">
    <property type="entry name" value="Gfo/Idh/MocA-like_OxRdtase_N"/>
</dbReference>
<comment type="caution">
    <text evidence="3">The sequence shown here is derived from an EMBL/GenBank/DDBJ whole genome shotgun (WGS) entry which is preliminary data.</text>
</comment>
<evidence type="ECO:0000313" key="3">
    <source>
        <dbReference type="EMBL" id="MFC0478147.1"/>
    </source>
</evidence>
<proteinExistence type="predicted"/>
<feature type="domain" description="YceM-like C-terminal" evidence="2">
    <location>
        <begin position="120"/>
        <end position="239"/>
    </location>
</feature>